<dbReference type="RefSeq" id="WP_193523151.1">
    <property type="nucleotide sequence ID" value="NZ_JABASA010000005.1"/>
</dbReference>
<feature type="transmembrane region" description="Helical" evidence="1">
    <location>
        <begin position="118"/>
        <end position="137"/>
    </location>
</feature>
<dbReference type="EMBL" id="JABASA010000005">
    <property type="protein sequence ID" value="NMD48689.1"/>
    <property type="molecule type" value="Genomic_DNA"/>
</dbReference>
<evidence type="ECO:0000313" key="3">
    <source>
        <dbReference type="Proteomes" id="UP000532121"/>
    </source>
</evidence>
<comment type="caution">
    <text evidence="2">The sequence shown here is derived from an EMBL/GenBank/DDBJ whole genome shotgun (WGS) entry which is preliminary data.</text>
</comment>
<feature type="transmembrane region" description="Helical" evidence="1">
    <location>
        <begin position="84"/>
        <end position="106"/>
    </location>
</feature>
<evidence type="ECO:0000256" key="1">
    <source>
        <dbReference type="SAM" id="Phobius"/>
    </source>
</evidence>
<sequence>MKIEKSKQEVIYDERQQQIQLKSYALSFWFVMAILYIATLGKPSLLLNIAFWGGLTLNVCYSTLKGASPFVDQRFGKFAKIGRWIGLPVMLLGAGVLIITVIVGFVKHTTLKEFLEMGSFLWVSALSLICMGASIFYRNYRNKKEADE</sequence>
<evidence type="ECO:0000313" key="2">
    <source>
        <dbReference type="EMBL" id="NMD48689.1"/>
    </source>
</evidence>
<feature type="transmembrane region" description="Helical" evidence="1">
    <location>
        <begin position="45"/>
        <end position="64"/>
    </location>
</feature>
<feature type="transmembrane region" description="Helical" evidence="1">
    <location>
        <begin position="21"/>
        <end position="39"/>
    </location>
</feature>
<name>A0A7X9LD85_STRRT</name>
<keyword evidence="1" id="KW-0472">Membrane</keyword>
<reference evidence="2 3" key="1">
    <citation type="submission" date="2020-04" db="EMBL/GenBank/DDBJ databases">
        <title>MicrobeNet Type strains.</title>
        <authorList>
            <person name="Nicholson A.C."/>
        </authorList>
    </citation>
    <scope>NUCLEOTIDE SEQUENCE [LARGE SCALE GENOMIC DNA]</scope>
    <source>
        <strain evidence="2 3">DSM 22768</strain>
    </source>
</reference>
<protein>
    <submittedName>
        <fullName evidence="2">Uncharacterized protein</fullName>
    </submittedName>
</protein>
<proteinExistence type="predicted"/>
<dbReference type="AlphaFoldDB" id="A0A7X9LD85"/>
<accession>A0A7X9LD85</accession>
<dbReference type="Proteomes" id="UP000532121">
    <property type="component" value="Unassembled WGS sequence"/>
</dbReference>
<gene>
    <name evidence="2" type="ORF">HHO37_03120</name>
</gene>
<keyword evidence="1" id="KW-1133">Transmembrane helix</keyword>
<organism evidence="2 3">
    <name type="scientific">Streptococcus ratti</name>
    <dbReference type="NCBI Taxonomy" id="1341"/>
    <lineage>
        <taxon>Bacteria</taxon>
        <taxon>Bacillati</taxon>
        <taxon>Bacillota</taxon>
        <taxon>Bacilli</taxon>
        <taxon>Lactobacillales</taxon>
        <taxon>Streptococcaceae</taxon>
        <taxon>Streptococcus</taxon>
    </lineage>
</organism>
<keyword evidence="1" id="KW-0812">Transmembrane</keyword>